<proteinExistence type="predicted"/>
<dbReference type="Proteomes" id="UP001222325">
    <property type="component" value="Unassembled WGS sequence"/>
</dbReference>
<evidence type="ECO:0000313" key="1">
    <source>
        <dbReference type="EMBL" id="KAJ7079404.1"/>
    </source>
</evidence>
<dbReference type="EMBL" id="JARJCN010000060">
    <property type="protein sequence ID" value="KAJ7079404.1"/>
    <property type="molecule type" value="Genomic_DNA"/>
</dbReference>
<dbReference type="AlphaFoldDB" id="A0AAD6XPU1"/>
<accession>A0AAD6XPU1</accession>
<evidence type="ECO:0000313" key="2">
    <source>
        <dbReference type="Proteomes" id="UP001222325"/>
    </source>
</evidence>
<name>A0AAD6XPU1_9AGAR</name>
<comment type="caution">
    <text evidence="1">The sequence shown here is derived from an EMBL/GenBank/DDBJ whole genome shotgun (WGS) entry which is preliminary data.</text>
</comment>
<keyword evidence="2" id="KW-1185">Reference proteome</keyword>
<gene>
    <name evidence="1" type="ORF">B0H15DRAFT_954040</name>
</gene>
<reference evidence="1" key="1">
    <citation type="submission" date="2023-03" db="EMBL/GenBank/DDBJ databases">
        <title>Massive genome expansion in bonnet fungi (Mycena s.s.) driven by repeated elements and novel gene families across ecological guilds.</title>
        <authorList>
            <consortium name="Lawrence Berkeley National Laboratory"/>
            <person name="Harder C.B."/>
            <person name="Miyauchi S."/>
            <person name="Viragh M."/>
            <person name="Kuo A."/>
            <person name="Thoen E."/>
            <person name="Andreopoulos B."/>
            <person name="Lu D."/>
            <person name="Skrede I."/>
            <person name="Drula E."/>
            <person name="Henrissat B."/>
            <person name="Morin E."/>
            <person name="Kohler A."/>
            <person name="Barry K."/>
            <person name="LaButti K."/>
            <person name="Morin E."/>
            <person name="Salamov A."/>
            <person name="Lipzen A."/>
            <person name="Mereny Z."/>
            <person name="Hegedus B."/>
            <person name="Baldrian P."/>
            <person name="Stursova M."/>
            <person name="Weitz H."/>
            <person name="Taylor A."/>
            <person name="Grigoriev I.V."/>
            <person name="Nagy L.G."/>
            <person name="Martin F."/>
            <person name="Kauserud H."/>
        </authorList>
    </citation>
    <scope>NUCLEOTIDE SEQUENCE</scope>
    <source>
        <strain evidence="1">CBHHK173m</strain>
    </source>
</reference>
<sequence length="458" mass="50623">MPPVTRLSGRGPKHEHAAMNDAVWRNDDLLLACLRYLDFLDLMAFSYTAREFATFVKGILRSRIRRYTRPFFPSTDSLHLFFLALEATQSWIVGSVALAAVSVLSDVPVPNNLNIISTCHQVKQWVTFLVDVCHFEERQRVMCRGAYAHVGSIYAVFVHPARQELSITLTTSSSSSTAILFLAAPNTNQQIAISAHRIITPYVELMAAQQALKGWRPRQQAAGYIVNIIGHGTYHETTPFPGAVRLLESEAERGRRCGWACPAIHRNARGLVGIGHWNWGGMDGKDLGDDRALTEMGVSGVTFHLGRMTHVSHLDSNEADASPTNPTYNHNGVAALSGFEDDDAVTLVEAPHATVDDAVTTDETNDAATRELRAFLDEYNDISFAVMPSSDRVYAQNFDIRGLDDGMDPFYFRGGAVSNASEVLTATVSASRPARTAGFARVKRVLHKVGERLRRFFK</sequence>
<organism evidence="1 2">
    <name type="scientific">Mycena belliarum</name>
    <dbReference type="NCBI Taxonomy" id="1033014"/>
    <lineage>
        <taxon>Eukaryota</taxon>
        <taxon>Fungi</taxon>
        <taxon>Dikarya</taxon>
        <taxon>Basidiomycota</taxon>
        <taxon>Agaricomycotina</taxon>
        <taxon>Agaricomycetes</taxon>
        <taxon>Agaricomycetidae</taxon>
        <taxon>Agaricales</taxon>
        <taxon>Marasmiineae</taxon>
        <taxon>Mycenaceae</taxon>
        <taxon>Mycena</taxon>
    </lineage>
</organism>
<protein>
    <submittedName>
        <fullName evidence="1">Uncharacterized protein</fullName>
    </submittedName>
</protein>